<keyword evidence="1" id="KW-0472">Membrane</keyword>
<evidence type="ECO:0000313" key="3">
    <source>
        <dbReference type="Proteomes" id="UP000757540"/>
    </source>
</evidence>
<evidence type="ECO:0000313" key="2">
    <source>
        <dbReference type="EMBL" id="NOV96045.1"/>
    </source>
</evidence>
<feature type="transmembrane region" description="Helical" evidence="1">
    <location>
        <begin position="218"/>
        <end position="237"/>
    </location>
</feature>
<reference evidence="2 3" key="1">
    <citation type="submission" date="2020-05" db="EMBL/GenBank/DDBJ databases">
        <title>Genomic Encyclopedia of Type Strains, Phase III (KMG-III): the genomes of soil and plant-associated and newly described type strains.</title>
        <authorList>
            <person name="Whitman W."/>
        </authorList>
    </citation>
    <scope>NUCLEOTIDE SEQUENCE [LARGE SCALE GENOMIC DNA]</scope>
    <source>
        <strain evidence="2 3">KCTC 19046</strain>
    </source>
</reference>
<keyword evidence="1" id="KW-1133">Transmembrane helix</keyword>
<proteinExistence type="predicted"/>
<name>A0ABX1ZZU1_9MICO</name>
<sequence>MGNVLAGGALVLAADLHTLPLSLAATGDVPDAVLESLQPGGAGLAWLAEHDQELPSGTAHGAVRTFDDVHRYAYLDLAPGSAGATLTESDFDDLPPFYITVDLLDGTPESTLIIEEDGAFGGYGGFAPEEVDAIAAMEPGQVLLTDGRFGEAYAASAELTTVRALSEEAADLIGSGEIDVQTLRDLKTAQWAELEADHQDEPADADGAAGVSERASTGLALAVGGALLVAAAAVLLLRSRGRT</sequence>
<dbReference type="EMBL" id="JABEZU010000001">
    <property type="protein sequence ID" value="NOV96045.1"/>
    <property type="molecule type" value="Genomic_DNA"/>
</dbReference>
<dbReference type="RefSeq" id="WP_171782283.1">
    <property type="nucleotide sequence ID" value="NZ_BAAAML010000002.1"/>
</dbReference>
<dbReference type="Proteomes" id="UP000757540">
    <property type="component" value="Unassembled WGS sequence"/>
</dbReference>
<gene>
    <name evidence="2" type="ORF">HDG69_000598</name>
</gene>
<accession>A0ABX1ZZU1</accession>
<comment type="caution">
    <text evidence="2">The sequence shown here is derived from an EMBL/GenBank/DDBJ whole genome shotgun (WGS) entry which is preliminary data.</text>
</comment>
<keyword evidence="1" id="KW-0812">Transmembrane</keyword>
<organism evidence="2 3">
    <name type="scientific">Isoptericola halotolerans</name>
    <dbReference type="NCBI Taxonomy" id="300560"/>
    <lineage>
        <taxon>Bacteria</taxon>
        <taxon>Bacillati</taxon>
        <taxon>Actinomycetota</taxon>
        <taxon>Actinomycetes</taxon>
        <taxon>Micrococcales</taxon>
        <taxon>Promicromonosporaceae</taxon>
        <taxon>Isoptericola</taxon>
    </lineage>
</organism>
<evidence type="ECO:0000256" key="1">
    <source>
        <dbReference type="SAM" id="Phobius"/>
    </source>
</evidence>
<protein>
    <submittedName>
        <fullName evidence="2">Uncharacterized protein</fullName>
    </submittedName>
</protein>
<keyword evidence="3" id="KW-1185">Reference proteome</keyword>